<protein>
    <submittedName>
        <fullName evidence="1">Uncharacterized protein</fullName>
    </submittedName>
</protein>
<dbReference type="EMBL" id="JYDJ01000416">
    <property type="protein sequence ID" value="KRX35715.1"/>
    <property type="molecule type" value="Genomic_DNA"/>
</dbReference>
<reference evidence="1 2" key="1">
    <citation type="submission" date="2015-01" db="EMBL/GenBank/DDBJ databases">
        <title>Evolution of Trichinella species and genotypes.</title>
        <authorList>
            <person name="Korhonen P.K."/>
            <person name="Edoardo P."/>
            <person name="Giuseppe L.R."/>
            <person name="Gasser R.B."/>
        </authorList>
    </citation>
    <scope>NUCLEOTIDE SEQUENCE [LARGE SCALE GENOMIC DNA]</scope>
    <source>
        <strain evidence="1">ISS417</strain>
    </source>
</reference>
<proteinExistence type="predicted"/>
<evidence type="ECO:0000313" key="1">
    <source>
        <dbReference type="EMBL" id="KRX35715.1"/>
    </source>
</evidence>
<organism evidence="1 2">
    <name type="scientific">Trichinella murrelli</name>
    <dbReference type="NCBI Taxonomy" id="144512"/>
    <lineage>
        <taxon>Eukaryota</taxon>
        <taxon>Metazoa</taxon>
        <taxon>Ecdysozoa</taxon>
        <taxon>Nematoda</taxon>
        <taxon>Enoplea</taxon>
        <taxon>Dorylaimia</taxon>
        <taxon>Trichinellida</taxon>
        <taxon>Trichinellidae</taxon>
        <taxon>Trichinella</taxon>
    </lineage>
</organism>
<gene>
    <name evidence="1" type="ORF">T05_14720</name>
</gene>
<comment type="caution">
    <text evidence="1">The sequence shown here is derived from an EMBL/GenBank/DDBJ whole genome shotgun (WGS) entry which is preliminary data.</text>
</comment>
<name>A0A0V0TB15_9BILA</name>
<keyword evidence="2" id="KW-1185">Reference proteome</keyword>
<evidence type="ECO:0000313" key="2">
    <source>
        <dbReference type="Proteomes" id="UP000055048"/>
    </source>
</evidence>
<accession>A0A0V0TB15</accession>
<dbReference type="AlphaFoldDB" id="A0A0V0TB15"/>
<sequence length="91" mass="10651">MIFCAANARNLRSTIHFIRILIENKLNIQRLADNMAKIDLFSTFQCAFDFFNNEDDLYCTMQLRLIKGNIMNELIKTAKFLQGNLILRGFE</sequence>
<dbReference type="Proteomes" id="UP000055048">
    <property type="component" value="Unassembled WGS sequence"/>
</dbReference>